<dbReference type="EMBL" id="PGTX01000002">
    <property type="protein sequence ID" value="PJI79926.1"/>
    <property type="molecule type" value="Genomic_DNA"/>
</dbReference>
<sequence>MGYFSKKLEPLKLAFKHKLRWRYTRREWFLGRHACLGYDVLKLISGTPKEVNLQKGRVDLLLNLLRDPRLKPKAVSLRRLMCREDVLPLIKQLEFFDCLPKKSPKFILMDSFSELTDQLFESRRDQWLFACAYGDVSHTTEFESQFKCHGLLPVESLEKQYLALFNAFEARWGLVPILFLHFPIALEKRQLYIDRHHGIVEVIQKISKSVKNLTPIQINEVEIAWPEHVSEELKNFPYHYDVKTYEKFKVQLDGTGLFR</sequence>
<gene>
    <name evidence="1" type="ORF">B0G85_0909</name>
</gene>
<evidence type="ECO:0000313" key="1">
    <source>
        <dbReference type="EMBL" id="PJI79926.1"/>
    </source>
</evidence>
<reference evidence="1 2" key="1">
    <citation type="submission" date="2017-11" db="EMBL/GenBank/DDBJ databases">
        <title>Genomic Encyclopedia of Type Strains, Phase III (KMG-III): the genomes of soil and plant-associated and newly described type strains.</title>
        <authorList>
            <person name="Whitman W."/>
        </authorList>
    </citation>
    <scope>NUCLEOTIDE SEQUENCE [LARGE SCALE GENOMIC DNA]</scope>
    <source>
        <strain evidence="1 2">UB-Domo-W1</strain>
    </source>
</reference>
<protein>
    <submittedName>
        <fullName evidence="1">Uncharacterized protein</fullName>
    </submittedName>
</protein>
<accession>A0A2M8VR34</accession>
<comment type="caution">
    <text evidence="1">The sequence shown here is derived from an EMBL/GenBank/DDBJ whole genome shotgun (WGS) entry which is preliminary data.</text>
</comment>
<evidence type="ECO:0000313" key="2">
    <source>
        <dbReference type="Proteomes" id="UP000229366"/>
    </source>
</evidence>
<proteinExistence type="predicted"/>
<organism evidence="1 2">
    <name type="scientific">Polynucleobacter brandtiae</name>
    <dbReference type="NCBI Taxonomy" id="1938816"/>
    <lineage>
        <taxon>Bacteria</taxon>
        <taxon>Pseudomonadati</taxon>
        <taxon>Pseudomonadota</taxon>
        <taxon>Betaproteobacteria</taxon>
        <taxon>Burkholderiales</taxon>
        <taxon>Burkholderiaceae</taxon>
        <taxon>Polynucleobacter</taxon>
    </lineage>
</organism>
<dbReference type="Proteomes" id="UP000229366">
    <property type="component" value="Unassembled WGS sequence"/>
</dbReference>
<name>A0A2M8VR34_9BURK</name>
<keyword evidence="2" id="KW-1185">Reference proteome</keyword>
<dbReference type="AlphaFoldDB" id="A0A2M8VR34"/>